<dbReference type="Proteomes" id="UP001595710">
    <property type="component" value="Unassembled WGS sequence"/>
</dbReference>
<keyword evidence="1" id="KW-0175">Coiled coil</keyword>
<evidence type="ECO:0000313" key="4">
    <source>
        <dbReference type="Proteomes" id="UP001595710"/>
    </source>
</evidence>
<keyword evidence="2" id="KW-0812">Transmembrane</keyword>
<comment type="caution">
    <text evidence="3">The sequence shown here is derived from an EMBL/GenBank/DDBJ whole genome shotgun (WGS) entry which is preliminary data.</text>
</comment>
<reference evidence="4" key="1">
    <citation type="journal article" date="2019" name="Int. J. Syst. Evol. Microbiol.">
        <title>The Global Catalogue of Microorganisms (GCM) 10K type strain sequencing project: providing services to taxonomists for standard genome sequencing and annotation.</title>
        <authorList>
            <consortium name="The Broad Institute Genomics Platform"/>
            <consortium name="The Broad Institute Genome Sequencing Center for Infectious Disease"/>
            <person name="Wu L."/>
            <person name="Ma J."/>
        </authorList>
    </citation>
    <scope>NUCLEOTIDE SEQUENCE [LARGE SCALE GENOMIC DNA]</scope>
    <source>
        <strain evidence="4">CECT 8288</strain>
    </source>
</reference>
<evidence type="ECO:0000256" key="1">
    <source>
        <dbReference type="SAM" id="Coils"/>
    </source>
</evidence>
<sequence>MHNVKGTAVTNFKVVPDRPIRNAILRILYVMICVSLVALAYWYGFGQGLHEEKVLLKERTQLKEALKLSQEREAKLRQQVAVLENASIVDKSSTDSVRTMNRELSDKIAELEEENALYQGIMSPSLNTSGLTIQEVSLGKTASQNRYRFKVMLTQVGNNSDYLRGFVGINILGVQNSEITAYSLKDLSEDISDVDIKFRYRYFQDFKGELVLPEGFTPDQIQVVAQSVGNKSARVEELFDWSDLENENNVGQ</sequence>
<feature type="coiled-coil region" evidence="1">
    <location>
        <begin position="59"/>
        <end position="121"/>
    </location>
</feature>
<protein>
    <submittedName>
        <fullName evidence="3">DUF6776 family protein</fullName>
    </submittedName>
</protein>
<dbReference type="RefSeq" id="WP_290280544.1">
    <property type="nucleotide sequence ID" value="NZ_JAUFQI010000001.1"/>
</dbReference>
<evidence type="ECO:0000256" key="2">
    <source>
        <dbReference type="SAM" id="Phobius"/>
    </source>
</evidence>
<keyword evidence="4" id="KW-1185">Reference proteome</keyword>
<keyword evidence="2" id="KW-1133">Transmembrane helix</keyword>
<evidence type="ECO:0000313" key="3">
    <source>
        <dbReference type="EMBL" id="MFC3702664.1"/>
    </source>
</evidence>
<keyword evidence="2" id="KW-0472">Membrane</keyword>
<dbReference type="EMBL" id="JBHRYN010000015">
    <property type="protein sequence ID" value="MFC3702664.1"/>
    <property type="molecule type" value="Genomic_DNA"/>
</dbReference>
<gene>
    <name evidence="3" type="ORF">ACFOND_13550</name>
</gene>
<feature type="transmembrane region" description="Helical" evidence="2">
    <location>
        <begin position="23"/>
        <end position="43"/>
    </location>
</feature>
<proteinExistence type="predicted"/>
<name>A0ABV7WWD2_9GAMM</name>
<dbReference type="InterPro" id="IPR046703">
    <property type="entry name" value="DUF6776"/>
</dbReference>
<dbReference type="Pfam" id="PF20567">
    <property type="entry name" value="DUF6776"/>
    <property type="match status" value="1"/>
</dbReference>
<organism evidence="3 4">
    <name type="scientific">Reinekea marina</name>
    <dbReference type="NCBI Taxonomy" id="1310421"/>
    <lineage>
        <taxon>Bacteria</taxon>
        <taxon>Pseudomonadati</taxon>
        <taxon>Pseudomonadota</taxon>
        <taxon>Gammaproteobacteria</taxon>
        <taxon>Oceanospirillales</taxon>
        <taxon>Saccharospirillaceae</taxon>
        <taxon>Reinekea</taxon>
    </lineage>
</organism>
<accession>A0ABV7WWD2</accession>